<dbReference type="Proteomes" id="UP001295684">
    <property type="component" value="Unassembled WGS sequence"/>
</dbReference>
<dbReference type="AlphaFoldDB" id="A0AAD1XA73"/>
<keyword evidence="3" id="KW-1185">Reference proteome</keyword>
<keyword evidence="1" id="KW-0175">Coiled coil</keyword>
<accession>A0AAD1XA73</accession>
<feature type="coiled-coil region" evidence="1">
    <location>
        <begin position="138"/>
        <end position="168"/>
    </location>
</feature>
<dbReference type="EMBL" id="CAMPGE010009971">
    <property type="protein sequence ID" value="CAI2368829.1"/>
    <property type="molecule type" value="Genomic_DNA"/>
</dbReference>
<proteinExistence type="predicted"/>
<gene>
    <name evidence="2" type="ORF">ECRASSUSDP1_LOCUS10125</name>
</gene>
<evidence type="ECO:0000313" key="2">
    <source>
        <dbReference type="EMBL" id="CAI2368829.1"/>
    </source>
</evidence>
<organism evidence="2 3">
    <name type="scientific">Euplotes crassus</name>
    <dbReference type="NCBI Taxonomy" id="5936"/>
    <lineage>
        <taxon>Eukaryota</taxon>
        <taxon>Sar</taxon>
        <taxon>Alveolata</taxon>
        <taxon>Ciliophora</taxon>
        <taxon>Intramacronucleata</taxon>
        <taxon>Spirotrichea</taxon>
        <taxon>Hypotrichia</taxon>
        <taxon>Euplotida</taxon>
        <taxon>Euplotidae</taxon>
        <taxon>Moneuplotes</taxon>
    </lineage>
</organism>
<reference evidence="2" key="1">
    <citation type="submission" date="2023-07" db="EMBL/GenBank/DDBJ databases">
        <authorList>
            <consortium name="AG Swart"/>
            <person name="Singh M."/>
            <person name="Singh A."/>
            <person name="Seah K."/>
            <person name="Emmerich C."/>
        </authorList>
    </citation>
    <scope>NUCLEOTIDE SEQUENCE</scope>
    <source>
        <strain evidence="2">DP1</strain>
    </source>
</reference>
<protein>
    <submittedName>
        <fullName evidence="2">Uncharacterized protein</fullName>
    </submittedName>
</protein>
<sequence length="244" mass="27553">MKFWVDNADSKISVKNVFSTLIRRLVLKTKSGLSTSRVDAMIQLSLPGCGPGEKTEEKNFSSISTAKDIGTPASLIGSLGKFSGKIQPTCKGQLISCTYQLNVTGEVDGCACCDGHPFVYTNIEILAPERVLVFQQKFMFLKRSKKKLELLKKNLREKLLLVEELLLETILKNLWLEVKLLRKSLITLHQEILISKHLFQSLLVPVSNISVQQSLLSLSTLNHLKSRKLTWKKTNFCKTKNREF</sequence>
<evidence type="ECO:0000256" key="1">
    <source>
        <dbReference type="SAM" id="Coils"/>
    </source>
</evidence>
<name>A0AAD1XA73_EUPCR</name>
<evidence type="ECO:0000313" key="3">
    <source>
        <dbReference type="Proteomes" id="UP001295684"/>
    </source>
</evidence>
<comment type="caution">
    <text evidence="2">The sequence shown here is derived from an EMBL/GenBank/DDBJ whole genome shotgun (WGS) entry which is preliminary data.</text>
</comment>